<protein>
    <submittedName>
        <fullName evidence="2">GGDEF domain-containing protein</fullName>
    </submittedName>
</protein>
<dbReference type="CDD" id="cd01949">
    <property type="entry name" value="GGDEF"/>
    <property type="match status" value="1"/>
</dbReference>
<evidence type="ECO:0000313" key="2">
    <source>
        <dbReference type="EMBL" id="WGS64731.1"/>
    </source>
</evidence>
<evidence type="ECO:0000313" key="3">
    <source>
        <dbReference type="Proteomes" id="UP001232493"/>
    </source>
</evidence>
<dbReference type="SMART" id="SM00267">
    <property type="entry name" value="GGDEF"/>
    <property type="match status" value="1"/>
</dbReference>
<sequence>MIAIEKGIIDKKILKKLKFEYVLIDKNTELNSVNIIVSSDIVNSDIYTILVVDSMSENLLEADDFILNPINIEELNYRVELGLKKVKLINELRKLSLIDYLTGVYNRRAITDILKKEIERSKRENRTFVISMLDFDNFKKVNDTYGHDAGDEVLRKTIELIRKKIRYYDSIGRLGGEEFLIVLSNISKENALKVTERIRLAVENNIVHINGHQIKITVSQGLSIFDGNKNVDQLIKEADLAVYKAKDNGKNKIEFYE</sequence>
<feature type="domain" description="GGDEF" evidence="1">
    <location>
        <begin position="126"/>
        <end position="257"/>
    </location>
</feature>
<reference evidence="2 3" key="1">
    <citation type="submission" date="2021-02" db="EMBL/GenBank/DDBJ databases">
        <title>Characterization of Marinitoga sp. nov. str. BP5-C20A.</title>
        <authorList>
            <person name="Erauso G."/>
            <person name="Postec A."/>
        </authorList>
    </citation>
    <scope>NUCLEOTIDE SEQUENCE [LARGE SCALE GENOMIC DNA]</scope>
    <source>
        <strain evidence="2 3">BP5-C20A</strain>
    </source>
</reference>
<dbReference type="NCBIfam" id="TIGR00254">
    <property type="entry name" value="GGDEF"/>
    <property type="match status" value="1"/>
</dbReference>
<dbReference type="SUPFAM" id="SSF55073">
    <property type="entry name" value="Nucleotide cyclase"/>
    <property type="match status" value="1"/>
</dbReference>
<organism evidence="2 3">
    <name type="scientific">Marinitoga aeolica</name>
    <dbReference type="NCBI Taxonomy" id="2809031"/>
    <lineage>
        <taxon>Bacteria</taxon>
        <taxon>Thermotogati</taxon>
        <taxon>Thermotogota</taxon>
        <taxon>Thermotogae</taxon>
        <taxon>Petrotogales</taxon>
        <taxon>Petrotogaceae</taxon>
        <taxon>Marinitoga</taxon>
    </lineage>
</organism>
<dbReference type="InterPro" id="IPR000160">
    <property type="entry name" value="GGDEF_dom"/>
</dbReference>
<dbReference type="Proteomes" id="UP001232493">
    <property type="component" value="Chromosome"/>
</dbReference>
<name>A0ABY8PQ10_9BACT</name>
<dbReference type="InterPro" id="IPR029787">
    <property type="entry name" value="Nucleotide_cyclase"/>
</dbReference>
<gene>
    <name evidence="2" type="ORF">JRV97_10275</name>
</gene>
<dbReference type="PANTHER" id="PTHR45138">
    <property type="entry name" value="REGULATORY COMPONENTS OF SENSORY TRANSDUCTION SYSTEM"/>
    <property type="match status" value="1"/>
</dbReference>
<proteinExistence type="predicted"/>
<dbReference type="PANTHER" id="PTHR45138:SF9">
    <property type="entry name" value="DIGUANYLATE CYCLASE DGCM-RELATED"/>
    <property type="match status" value="1"/>
</dbReference>
<dbReference type="EMBL" id="CP069362">
    <property type="protein sequence ID" value="WGS64731.1"/>
    <property type="molecule type" value="Genomic_DNA"/>
</dbReference>
<dbReference type="Gene3D" id="3.30.70.270">
    <property type="match status" value="1"/>
</dbReference>
<evidence type="ECO:0000259" key="1">
    <source>
        <dbReference type="PROSITE" id="PS50887"/>
    </source>
</evidence>
<accession>A0ABY8PQ10</accession>
<dbReference type="RefSeq" id="WP_280998601.1">
    <property type="nucleotide sequence ID" value="NZ_CP069362.1"/>
</dbReference>
<dbReference type="Pfam" id="PF00990">
    <property type="entry name" value="GGDEF"/>
    <property type="match status" value="1"/>
</dbReference>
<dbReference type="InterPro" id="IPR050469">
    <property type="entry name" value="Diguanylate_Cyclase"/>
</dbReference>
<dbReference type="InterPro" id="IPR043128">
    <property type="entry name" value="Rev_trsase/Diguanyl_cyclase"/>
</dbReference>
<dbReference type="PROSITE" id="PS50887">
    <property type="entry name" value="GGDEF"/>
    <property type="match status" value="1"/>
</dbReference>
<keyword evidence="3" id="KW-1185">Reference proteome</keyword>